<dbReference type="Proteomes" id="UP000766570">
    <property type="component" value="Unassembled WGS sequence"/>
</dbReference>
<organism evidence="1 2">
    <name type="scientific">Paeniglutamicibacter psychrophenolicus</name>
    <dbReference type="NCBI Taxonomy" id="257454"/>
    <lineage>
        <taxon>Bacteria</taxon>
        <taxon>Bacillati</taxon>
        <taxon>Actinomycetota</taxon>
        <taxon>Actinomycetes</taxon>
        <taxon>Micrococcales</taxon>
        <taxon>Micrococcaceae</taxon>
        <taxon>Paeniglutamicibacter</taxon>
    </lineage>
</organism>
<name>A0ABS4WA90_9MICC</name>
<comment type="caution">
    <text evidence="1">The sequence shown here is derived from an EMBL/GenBank/DDBJ whole genome shotgun (WGS) entry which is preliminary data.</text>
</comment>
<keyword evidence="2" id="KW-1185">Reference proteome</keyword>
<evidence type="ECO:0000313" key="2">
    <source>
        <dbReference type="Proteomes" id="UP000766570"/>
    </source>
</evidence>
<protein>
    <submittedName>
        <fullName evidence="1">Uncharacterized protein</fullName>
    </submittedName>
</protein>
<dbReference type="EMBL" id="JAGIOE010000001">
    <property type="protein sequence ID" value="MBP2373115.1"/>
    <property type="molecule type" value="Genomic_DNA"/>
</dbReference>
<evidence type="ECO:0000313" key="1">
    <source>
        <dbReference type="EMBL" id="MBP2373115.1"/>
    </source>
</evidence>
<gene>
    <name evidence="1" type="ORF">JOF46_001027</name>
</gene>
<proteinExistence type="predicted"/>
<accession>A0ABS4WA90</accession>
<reference evidence="1 2" key="1">
    <citation type="submission" date="2021-03" db="EMBL/GenBank/DDBJ databases">
        <title>Sequencing the genomes of 1000 actinobacteria strains.</title>
        <authorList>
            <person name="Klenk H.-P."/>
        </authorList>
    </citation>
    <scope>NUCLEOTIDE SEQUENCE [LARGE SCALE GENOMIC DNA]</scope>
    <source>
        <strain evidence="1 2">DSM 15454</strain>
    </source>
</reference>
<sequence length="91" mass="9679">MGVQPPLTFETLRVKPRQLVPGDTMEIVAEPGARTVLADNILWRDRRFGGARGYLVGVAGEVQFGVVLRRSSGGDAHLLGSTLEAGHAAPD</sequence>